<keyword evidence="2" id="KW-1185">Reference proteome</keyword>
<name>A0AAD5UX25_9APHY</name>
<evidence type="ECO:0000313" key="1">
    <source>
        <dbReference type="EMBL" id="KAJ3478902.1"/>
    </source>
</evidence>
<protein>
    <submittedName>
        <fullName evidence="1">Uncharacterized protein</fullName>
    </submittedName>
</protein>
<evidence type="ECO:0000313" key="2">
    <source>
        <dbReference type="Proteomes" id="UP001212997"/>
    </source>
</evidence>
<accession>A0AAD5UX25</accession>
<sequence length="207" mass="23361">MRSNAAETRTWNRCILTCLPEGVANEPGLVSLPAFDRCLVLEDLGIRFRGFSPKLSWFLNSFPLTLPQSLRQISLRFYEKWYIIFSGENEANWKAIDATLTSSKFSALTSVEIVWDMVDGSPSDSDELEQKEPPMRKQVVDHLATLHKLGTFSTALPNLYKRGILWCGDSCHQVINTVTEVVLVAEASLPGPNSWSPLYRSSTFDWD</sequence>
<comment type="caution">
    <text evidence="1">The sequence shown here is derived from an EMBL/GenBank/DDBJ whole genome shotgun (WGS) entry which is preliminary data.</text>
</comment>
<dbReference type="Proteomes" id="UP001212997">
    <property type="component" value="Unassembled WGS sequence"/>
</dbReference>
<proteinExistence type="predicted"/>
<gene>
    <name evidence="1" type="ORF">NLI96_g9431</name>
</gene>
<organism evidence="1 2">
    <name type="scientific">Meripilus lineatus</name>
    <dbReference type="NCBI Taxonomy" id="2056292"/>
    <lineage>
        <taxon>Eukaryota</taxon>
        <taxon>Fungi</taxon>
        <taxon>Dikarya</taxon>
        <taxon>Basidiomycota</taxon>
        <taxon>Agaricomycotina</taxon>
        <taxon>Agaricomycetes</taxon>
        <taxon>Polyporales</taxon>
        <taxon>Meripilaceae</taxon>
        <taxon>Meripilus</taxon>
    </lineage>
</organism>
<dbReference type="EMBL" id="JANAWD010000475">
    <property type="protein sequence ID" value="KAJ3478902.1"/>
    <property type="molecule type" value="Genomic_DNA"/>
</dbReference>
<dbReference type="AlphaFoldDB" id="A0AAD5UX25"/>
<reference evidence="1" key="1">
    <citation type="submission" date="2022-07" db="EMBL/GenBank/DDBJ databases">
        <title>Genome Sequence of Physisporinus lineatus.</title>
        <authorList>
            <person name="Buettner E."/>
        </authorList>
    </citation>
    <scope>NUCLEOTIDE SEQUENCE</scope>
    <source>
        <strain evidence="1">VT162</strain>
    </source>
</reference>